<feature type="transmembrane region" description="Helical" evidence="11">
    <location>
        <begin position="145"/>
        <end position="167"/>
    </location>
</feature>
<dbReference type="GO" id="GO:0005886">
    <property type="term" value="C:plasma membrane"/>
    <property type="evidence" value="ECO:0007669"/>
    <property type="project" value="TreeGrafter"/>
</dbReference>
<dbReference type="OrthoDB" id="17725at2759"/>
<dbReference type="CDD" id="cd06186">
    <property type="entry name" value="NOX_Duox_like_FAD_NADP"/>
    <property type="match status" value="1"/>
</dbReference>
<dbReference type="InterPro" id="IPR051410">
    <property type="entry name" value="Ferric/Cupric_Reductase"/>
</dbReference>
<feature type="transmembrane region" description="Helical" evidence="11">
    <location>
        <begin position="229"/>
        <end position="248"/>
    </location>
</feature>
<dbReference type="STRING" id="1151754.M9MFE0"/>
<comment type="subcellular location">
    <subcellularLocation>
        <location evidence="1">Membrane</location>
        <topology evidence="1">Multi-pass membrane protein</topology>
    </subcellularLocation>
</comment>
<proteinExistence type="inferred from homology"/>
<evidence type="ECO:0000256" key="8">
    <source>
        <dbReference type="ARBA" id="ARBA00023065"/>
    </source>
</evidence>
<dbReference type="GO" id="GO:0015677">
    <property type="term" value="P:copper ion import"/>
    <property type="evidence" value="ECO:0007669"/>
    <property type="project" value="TreeGrafter"/>
</dbReference>
<dbReference type="SFLD" id="SFLDG01168">
    <property type="entry name" value="Ferric_reductase_subgroup_(FRE"/>
    <property type="match status" value="1"/>
</dbReference>
<keyword evidence="6 11" id="KW-1133">Transmembrane helix</keyword>
<evidence type="ECO:0000313" key="13">
    <source>
        <dbReference type="EMBL" id="GAC74262.1"/>
    </source>
</evidence>
<organism evidence="13 14">
    <name type="scientific">Pseudozyma antarctica (strain T-34)</name>
    <name type="common">Yeast</name>
    <name type="synonym">Candida antarctica</name>
    <dbReference type="NCBI Taxonomy" id="1151754"/>
    <lineage>
        <taxon>Eukaryota</taxon>
        <taxon>Fungi</taxon>
        <taxon>Dikarya</taxon>
        <taxon>Basidiomycota</taxon>
        <taxon>Ustilaginomycotina</taxon>
        <taxon>Ustilaginomycetes</taxon>
        <taxon>Ustilaginales</taxon>
        <taxon>Ustilaginaceae</taxon>
        <taxon>Moesziomyces</taxon>
    </lineage>
</organism>
<evidence type="ECO:0000313" key="14">
    <source>
        <dbReference type="Proteomes" id="UP000011976"/>
    </source>
</evidence>
<dbReference type="AlphaFoldDB" id="M9MFE0"/>
<evidence type="ECO:0000256" key="6">
    <source>
        <dbReference type="ARBA" id="ARBA00022989"/>
    </source>
</evidence>
<dbReference type="Gene3D" id="3.40.50.80">
    <property type="entry name" value="Nucleotide-binding domain of ferredoxin-NADP reductase (FNR) module"/>
    <property type="match status" value="1"/>
</dbReference>
<evidence type="ECO:0000256" key="4">
    <source>
        <dbReference type="ARBA" id="ARBA00022692"/>
    </source>
</evidence>
<protein>
    <submittedName>
        <fullName evidence="13">Ferric reductase</fullName>
    </submittedName>
</protein>
<evidence type="ECO:0000256" key="11">
    <source>
        <dbReference type="SAM" id="Phobius"/>
    </source>
</evidence>
<dbReference type="Pfam" id="PF08022">
    <property type="entry name" value="FAD_binding_8"/>
    <property type="match status" value="1"/>
</dbReference>
<gene>
    <name evidence="13" type="ORF">PANT_10d00098</name>
</gene>
<evidence type="ECO:0000256" key="2">
    <source>
        <dbReference type="ARBA" id="ARBA00006278"/>
    </source>
</evidence>
<dbReference type="InterPro" id="IPR013121">
    <property type="entry name" value="Fe_red_NAD-bd_6"/>
</dbReference>
<feature type="region of interest" description="Disordered" evidence="10">
    <location>
        <begin position="546"/>
        <end position="581"/>
    </location>
</feature>
<dbReference type="SUPFAM" id="SSF52343">
    <property type="entry name" value="Ferredoxin reductase-like, C-terminal NADP-linked domain"/>
    <property type="match status" value="1"/>
</dbReference>
<name>M9MFE0_PSEA3</name>
<feature type="compositionally biased region" description="Low complexity" evidence="10">
    <location>
        <begin position="564"/>
        <end position="577"/>
    </location>
</feature>
<dbReference type="InterPro" id="IPR017927">
    <property type="entry name" value="FAD-bd_FR_type"/>
</dbReference>
<dbReference type="Proteomes" id="UP000011976">
    <property type="component" value="Unassembled WGS sequence"/>
</dbReference>
<dbReference type="GO" id="GO:0006826">
    <property type="term" value="P:iron ion transport"/>
    <property type="evidence" value="ECO:0007669"/>
    <property type="project" value="TreeGrafter"/>
</dbReference>
<dbReference type="InterPro" id="IPR013130">
    <property type="entry name" value="Fe3_Rdtase_TM_dom"/>
</dbReference>
<dbReference type="PANTHER" id="PTHR32361">
    <property type="entry name" value="FERRIC/CUPRIC REDUCTASE TRANSMEMBRANE COMPONENT"/>
    <property type="match status" value="1"/>
</dbReference>
<dbReference type="PROSITE" id="PS51384">
    <property type="entry name" value="FAD_FR"/>
    <property type="match status" value="1"/>
</dbReference>
<feature type="domain" description="FAD-binding FR-type" evidence="12">
    <location>
        <begin position="354"/>
        <end position="468"/>
    </location>
</feature>
<comment type="similarity">
    <text evidence="2">Belongs to the ferric reductase (FRE) family.</text>
</comment>
<evidence type="ECO:0000256" key="7">
    <source>
        <dbReference type="ARBA" id="ARBA00023002"/>
    </source>
</evidence>
<dbReference type="EMBL" id="DF196776">
    <property type="protein sequence ID" value="GAC74262.1"/>
    <property type="molecule type" value="Genomic_DNA"/>
</dbReference>
<evidence type="ECO:0000256" key="3">
    <source>
        <dbReference type="ARBA" id="ARBA00022448"/>
    </source>
</evidence>
<feature type="transmembrane region" description="Helical" evidence="11">
    <location>
        <begin position="60"/>
        <end position="81"/>
    </location>
</feature>
<keyword evidence="9 11" id="KW-0472">Membrane</keyword>
<dbReference type="GO" id="GO:0006879">
    <property type="term" value="P:intracellular iron ion homeostasis"/>
    <property type="evidence" value="ECO:0007669"/>
    <property type="project" value="TreeGrafter"/>
</dbReference>
<dbReference type="Pfam" id="PF08030">
    <property type="entry name" value="NAD_binding_6"/>
    <property type="match status" value="1"/>
</dbReference>
<feature type="transmembrane region" description="Helical" evidence="11">
    <location>
        <begin position="268"/>
        <end position="290"/>
    </location>
</feature>
<dbReference type="Pfam" id="PF01794">
    <property type="entry name" value="Ferric_reduct"/>
    <property type="match status" value="1"/>
</dbReference>
<evidence type="ECO:0000256" key="5">
    <source>
        <dbReference type="ARBA" id="ARBA00022982"/>
    </source>
</evidence>
<feature type="transmembrane region" description="Helical" evidence="11">
    <location>
        <begin position="187"/>
        <end position="208"/>
    </location>
</feature>
<evidence type="ECO:0000256" key="10">
    <source>
        <dbReference type="SAM" id="MobiDB-lite"/>
    </source>
</evidence>
<dbReference type="InterPro" id="IPR039261">
    <property type="entry name" value="FNR_nucleotide-bd"/>
</dbReference>
<evidence type="ECO:0000256" key="1">
    <source>
        <dbReference type="ARBA" id="ARBA00004141"/>
    </source>
</evidence>
<keyword evidence="7" id="KW-0560">Oxidoreductase</keyword>
<keyword evidence="3" id="KW-0813">Transport</keyword>
<feature type="transmembrane region" description="Helical" evidence="11">
    <location>
        <begin position="302"/>
        <end position="318"/>
    </location>
</feature>
<sequence length="665" mass="73447">MTFDAIARQAPNLVARHAQNFSEAAVLQPHWGYLDRALPCTSGAAVCAYLDLVYSAHDRGMIYAAVFWLLIFAILFIWAIARWCRRSLQGVPIPKADKERAGDSAVSPQSTIQKASKATTAAFRSYLLPNCKGVYFFNRVTRAQVVVLAMISAYMLIFSFVGMTYRSWSVPTKGSSKNTIRSTLGPFADRVGVLAFALTPLSILLASRESLLSVCTGLPYHHFNFLHRWVGHIIFAQSAIHTIGWCIIEIRLYQPQPAKALQLVQETYLIWGIVAMTALLALWLLSTPWCRRRLGYEFFRKAHYVLAMLFIGACWGHWQHLKVFLLPSLLLWGADRALRLLRTACIHYGVLQDGSVGFSTIRSSFQVFDDAQHGDVVRLDFEVPHSGDGWKVGQHFFLTFTETSIWQSHPFTPLSTPASVNQRVKHSYLIRAKGGETKKLAAKLRLKAAGTDSTGVILSGPYGGEVLDTKQLTAANVLCVSGGTGVTFTLPVLTAISRDPLYAHRKVELLWAVKRRQDIAWIQDELLALLKLAPKISVRIFITEPSQPSSKSMGHGSIEKHQSDSSSLPGEGTSSSLDESVEEKDASVDPILLQCIAGYARPSLEDVIPAFLQEIDNGATKVYVSGPDSMTCQARSIVAAANSPSKVLKGNQSCDVELITDERFD</sequence>
<evidence type="ECO:0000259" key="12">
    <source>
        <dbReference type="PROSITE" id="PS51384"/>
    </source>
</evidence>
<keyword evidence="5" id="KW-0249">Electron transport</keyword>
<keyword evidence="8" id="KW-0406">Ion transport</keyword>
<evidence type="ECO:0000256" key="9">
    <source>
        <dbReference type="ARBA" id="ARBA00023136"/>
    </source>
</evidence>
<dbReference type="SFLD" id="SFLDS00052">
    <property type="entry name" value="Ferric_Reductase_Domain"/>
    <property type="match status" value="1"/>
</dbReference>
<keyword evidence="4 11" id="KW-0812">Transmembrane</keyword>
<reference evidence="14" key="1">
    <citation type="journal article" date="2013" name="Genome Announc.">
        <title>Genome sequence of the basidiomycetous yeast Pseudozyma antarctica T-34, a producer of the glycolipid biosurfactants mannosylerythritol lipids.</title>
        <authorList>
            <person name="Morita T."/>
            <person name="Koike H."/>
            <person name="Koyama Y."/>
            <person name="Hagiwara H."/>
            <person name="Ito E."/>
            <person name="Fukuoka T."/>
            <person name="Imura T."/>
            <person name="Machida M."/>
            <person name="Kitamoto D."/>
        </authorList>
    </citation>
    <scope>NUCLEOTIDE SEQUENCE [LARGE SCALE GENOMIC DNA]</scope>
    <source>
        <strain evidence="14">T-34</strain>
    </source>
</reference>
<dbReference type="GO" id="GO:0000293">
    <property type="term" value="F:ferric-chelate reductase activity"/>
    <property type="evidence" value="ECO:0007669"/>
    <property type="project" value="UniProtKB-ARBA"/>
</dbReference>
<accession>M9MFE0</accession>
<dbReference type="InterPro" id="IPR013112">
    <property type="entry name" value="FAD-bd_8"/>
</dbReference>
<dbReference type="PANTHER" id="PTHR32361:SF3">
    <property type="entry name" value="REDUCTASE, PUTATIVE (AFU_ORTHOLOGUE AFUA_6G13750)-RELATED"/>
    <property type="match status" value="1"/>
</dbReference>